<protein>
    <submittedName>
        <fullName evidence="1">Uncharacterized protein</fullName>
    </submittedName>
</protein>
<organism evidence="1">
    <name type="scientific">Ixodes ricinus</name>
    <name type="common">Common tick</name>
    <name type="synonym">Acarus ricinus</name>
    <dbReference type="NCBI Taxonomy" id="34613"/>
    <lineage>
        <taxon>Eukaryota</taxon>
        <taxon>Metazoa</taxon>
        <taxon>Ecdysozoa</taxon>
        <taxon>Arthropoda</taxon>
        <taxon>Chelicerata</taxon>
        <taxon>Arachnida</taxon>
        <taxon>Acari</taxon>
        <taxon>Parasitiformes</taxon>
        <taxon>Ixodida</taxon>
        <taxon>Ixodoidea</taxon>
        <taxon>Ixodidae</taxon>
        <taxon>Ixodinae</taxon>
        <taxon>Ixodes</taxon>
    </lineage>
</organism>
<name>A0A6B0TZ75_IXORI</name>
<sequence length="86" mass="9701">MKAQASTKALDPSLALLTLCHTHLRKASLAQAEIEGMWRSDCRLHTLRMPNEQAIAFWGLQVYGLQAPIQELKARCKDCLLKILKL</sequence>
<dbReference type="AlphaFoldDB" id="A0A6B0TZ75"/>
<accession>A0A6B0TZ75</accession>
<dbReference type="EMBL" id="GIFC01003426">
    <property type="protein sequence ID" value="MXU85509.1"/>
    <property type="molecule type" value="Transcribed_RNA"/>
</dbReference>
<proteinExistence type="predicted"/>
<reference evidence="1" key="1">
    <citation type="submission" date="2019-12" db="EMBL/GenBank/DDBJ databases">
        <title>An insight into the sialome of adult female Ixodes ricinus ticks feeding for 6 days.</title>
        <authorList>
            <person name="Perner J."/>
            <person name="Ribeiro J.M.C."/>
        </authorList>
    </citation>
    <scope>NUCLEOTIDE SEQUENCE</scope>
    <source>
        <strain evidence="1">Semi-engorged</strain>
        <tissue evidence="1">Salivary glands</tissue>
    </source>
</reference>
<evidence type="ECO:0000313" key="1">
    <source>
        <dbReference type="EMBL" id="MXU85509.1"/>
    </source>
</evidence>